<dbReference type="InParanoid" id="K3WHT7"/>
<dbReference type="VEuPathDB" id="FungiDB:PYU1_G004518"/>
<sequence length="77" mass="8972">MSAISTRLLVWLDKCDCLRQIRKDSWLVWSLYRAYWSQVAFSSTQFVNKESRAFLGRWKGEGSTSLYILYGTLILSA</sequence>
<reference evidence="2" key="1">
    <citation type="journal article" date="2010" name="Genome Biol.">
        <title>Genome sequence of the necrotrophic plant pathogen Pythium ultimum reveals original pathogenicity mechanisms and effector repertoire.</title>
        <authorList>
            <person name="Levesque C.A."/>
            <person name="Brouwer H."/>
            <person name="Cano L."/>
            <person name="Hamilton J.P."/>
            <person name="Holt C."/>
            <person name="Huitema E."/>
            <person name="Raffaele S."/>
            <person name="Robideau G.P."/>
            <person name="Thines M."/>
            <person name="Win J."/>
            <person name="Zerillo M.M."/>
            <person name="Beakes G.W."/>
            <person name="Boore J.L."/>
            <person name="Busam D."/>
            <person name="Dumas B."/>
            <person name="Ferriera S."/>
            <person name="Fuerstenberg S.I."/>
            <person name="Gachon C.M."/>
            <person name="Gaulin E."/>
            <person name="Govers F."/>
            <person name="Grenville-Briggs L."/>
            <person name="Horner N."/>
            <person name="Hostetler J."/>
            <person name="Jiang R.H."/>
            <person name="Johnson J."/>
            <person name="Krajaejun T."/>
            <person name="Lin H."/>
            <person name="Meijer H.J."/>
            <person name="Moore B."/>
            <person name="Morris P."/>
            <person name="Phuntmart V."/>
            <person name="Puiu D."/>
            <person name="Shetty J."/>
            <person name="Stajich J.E."/>
            <person name="Tripathy S."/>
            <person name="Wawra S."/>
            <person name="van West P."/>
            <person name="Whitty B.R."/>
            <person name="Coutinho P.M."/>
            <person name="Henrissat B."/>
            <person name="Martin F."/>
            <person name="Thomas P.D."/>
            <person name="Tyler B.M."/>
            <person name="De Vries R.P."/>
            <person name="Kamoun S."/>
            <person name="Yandell M."/>
            <person name="Tisserat N."/>
            <person name="Buell C.R."/>
        </authorList>
    </citation>
    <scope>NUCLEOTIDE SEQUENCE</scope>
    <source>
        <strain evidence="2">DAOM:BR144</strain>
    </source>
</reference>
<evidence type="ECO:0000313" key="1">
    <source>
        <dbReference type="EnsemblProtists" id="PYU1_T004529"/>
    </source>
</evidence>
<dbReference type="HOGENOM" id="CLU_2643465_0_0_1"/>
<proteinExistence type="predicted"/>
<reference evidence="2" key="2">
    <citation type="submission" date="2010-04" db="EMBL/GenBank/DDBJ databases">
        <authorList>
            <person name="Buell R."/>
            <person name="Hamilton J."/>
            <person name="Hostetler J."/>
        </authorList>
    </citation>
    <scope>NUCLEOTIDE SEQUENCE [LARGE SCALE GENOMIC DNA]</scope>
    <source>
        <strain evidence="2">DAOM:BR144</strain>
    </source>
</reference>
<name>K3WHT7_GLOUD</name>
<dbReference type="Proteomes" id="UP000019132">
    <property type="component" value="Unassembled WGS sequence"/>
</dbReference>
<accession>K3WHT7</accession>
<keyword evidence="2" id="KW-1185">Reference proteome</keyword>
<dbReference type="EMBL" id="GL376631">
    <property type="status" value="NOT_ANNOTATED_CDS"/>
    <property type="molecule type" value="Genomic_DNA"/>
</dbReference>
<dbReference type="EnsemblProtists" id="PYU1_T004529">
    <property type="protein sequence ID" value="PYU1_T004529"/>
    <property type="gene ID" value="PYU1_G004518"/>
</dbReference>
<evidence type="ECO:0000313" key="2">
    <source>
        <dbReference type="Proteomes" id="UP000019132"/>
    </source>
</evidence>
<protein>
    <submittedName>
        <fullName evidence="1">Uncharacterized protein</fullName>
    </submittedName>
</protein>
<reference evidence="1" key="3">
    <citation type="submission" date="2015-02" db="UniProtKB">
        <authorList>
            <consortium name="EnsemblProtists"/>
        </authorList>
    </citation>
    <scope>IDENTIFICATION</scope>
    <source>
        <strain evidence="1">DAOM BR144</strain>
    </source>
</reference>
<organism evidence="1 2">
    <name type="scientific">Globisporangium ultimum (strain ATCC 200006 / CBS 805.95 / DAOM BR144)</name>
    <name type="common">Pythium ultimum</name>
    <dbReference type="NCBI Taxonomy" id="431595"/>
    <lineage>
        <taxon>Eukaryota</taxon>
        <taxon>Sar</taxon>
        <taxon>Stramenopiles</taxon>
        <taxon>Oomycota</taxon>
        <taxon>Peronosporomycetes</taxon>
        <taxon>Pythiales</taxon>
        <taxon>Pythiaceae</taxon>
        <taxon>Globisporangium</taxon>
    </lineage>
</organism>
<dbReference type="AlphaFoldDB" id="K3WHT7"/>